<evidence type="ECO:0000256" key="5">
    <source>
        <dbReference type="ARBA" id="ARBA00022679"/>
    </source>
</evidence>
<dbReference type="SMART" id="SM00184">
    <property type="entry name" value="RING"/>
    <property type="match status" value="1"/>
</dbReference>
<keyword evidence="10" id="KW-0862">Zinc</keyword>
<sequence>MTQHSGQGAGAAVHVDSSTLPSAVATSPPAAPVALADGRPLTVNGFVDVTSGLLLFVVFSVGLVSLRQYIRSFDRRRSGAQESPSGGRCKRGVDPELLRSLPVTVYRAAANGSSDDAVKCAVCLAALDDGEEARFLPRCGHGFHAGCVDMWLASHTTCPLCRLTVAKPDMALALPPVAPEPANYGNSSLPASVILGVPDHHQGAVNTAGPSTDRVAATGMLVIETPGDAAKSPGLARLRSIRRLWSFGRQGAGPSSSCSCERADLEQGIGVTTGIAVGEAQLPPAAAAGGTRGART</sequence>
<evidence type="ECO:0000256" key="10">
    <source>
        <dbReference type="ARBA" id="ARBA00022833"/>
    </source>
</evidence>
<dbReference type="EC" id="2.3.2.27" evidence="4"/>
<dbReference type="Pfam" id="PF13639">
    <property type="entry name" value="zf-RING_2"/>
    <property type="match status" value="1"/>
</dbReference>
<comment type="catalytic activity">
    <reaction evidence="1">
        <text>S-ubiquitinyl-[E2 ubiquitin-conjugating enzyme]-L-cysteine + [acceptor protein]-L-lysine = [E2 ubiquitin-conjugating enzyme]-L-cysteine + N(6)-ubiquitinyl-[acceptor protein]-L-lysine.</text>
        <dbReference type="EC" id="2.3.2.27"/>
    </reaction>
</comment>
<evidence type="ECO:0000256" key="6">
    <source>
        <dbReference type="ARBA" id="ARBA00022692"/>
    </source>
</evidence>
<evidence type="ECO:0000256" key="14">
    <source>
        <dbReference type="SAM" id="Phobius"/>
    </source>
</evidence>
<dbReference type="EMBL" id="RWGY01000011">
    <property type="protein sequence ID" value="TVU29674.1"/>
    <property type="molecule type" value="Genomic_DNA"/>
</dbReference>
<keyword evidence="17" id="KW-1185">Reference proteome</keyword>
<comment type="caution">
    <text evidence="16">The sequence shown here is derived from an EMBL/GenBank/DDBJ whole genome shotgun (WGS) entry which is preliminary data.</text>
</comment>
<dbReference type="GO" id="GO:0016020">
    <property type="term" value="C:membrane"/>
    <property type="evidence" value="ECO:0007669"/>
    <property type="project" value="UniProtKB-SubCell"/>
</dbReference>
<proteinExistence type="predicted"/>
<evidence type="ECO:0000259" key="15">
    <source>
        <dbReference type="PROSITE" id="PS50089"/>
    </source>
</evidence>
<keyword evidence="8 13" id="KW-0863">Zinc-finger</keyword>
<feature type="domain" description="RING-type" evidence="15">
    <location>
        <begin position="120"/>
        <end position="162"/>
    </location>
</feature>
<dbReference type="GO" id="GO:0008270">
    <property type="term" value="F:zinc ion binding"/>
    <property type="evidence" value="ECO:0007669"/>
    <property type="project" value="UniProtKB-KW"/>
</dbReference>
<dbReference type="CDD" id="cd16461">
    <property type="entry name" value="RING-H2_EL5-like"/>
    <property type="match status" value="1"/>
</dbReference>
<dbReference type="PANTHER" id="PTHR46539:SF21">
    <property type="entry name" value="LOW QUALITY PROTEIN: RING-H2 FINGER PROTEIN ATL3-LIKE"/>
    <property type="match status" value="1"/>
</dbReference>
<dbReference type="GO" id="GO:0061630">
    <property type="term" value="F:ubiquitin protein ligase activity"/>
    <property type="evidence" value="ECO:0007669"/>
    <property type="project" value="UniProtKB-EC"/>
</dbReference>
<evidence type="ECO:0000313" key="17">
    <source>
        <dbReference type="Proteomes" id="UP000324897"/>
    </source>
</evidence>
<protein>
    <recommendedName>
        <fullName evidence="4">RING-type E3 ubiquitin transferase</fullName>
        <ecNumber evidence="4">2.3.2.27</ecNumber>
    </recommendedName>
</protein>
<evidence type="ECO:0000256" key="4">
    <source>
        <dbReference type="ARBA" id="ARBA00012483"/>
    </source>
</evidence>
<dbReference type="Proteomes" id="UP000324897">
    <property type="component" value="Chromosome 1"/>
</dbReference>
<keyword evidence="9" id="KW-0833">Ubl conjugation pathway</keyword>
<reference evidence="16 17" key="1">
    <citation type="journal article" date="2019" name="Sci. Rep.">
        <title>A high-quality genome of Eragrostis curvula grass provides insights into Poaceae evolution and supports new strategies to enhance forage quality.</title>
        <authorList>
            <person name="Carballo J."/>
            <person name="Santos B.A.C.M."/>
            <person name="Zappacosta D."/>
            <person name="Garbus I."/>
            <person name="Selva J.P."/>
            <person name="Gallo C.A."/>
            <person name="Diaz A."/>
            <person name="Albertini E."/>
            <person name="Caccamo M."/>
            <person name="Echenique V."/>
        </authorList>
    </citation>
    <scope>NUCLEOTIDE SEQUENCE [LARGE SCALE GENOMIC DNA]</scope>
    <source>
        <strain evidence="17">cv. Victoria</strain>
        <tissue evidence="16">Leaf</tissue>
    </source>
</reference>
<comment type="subcellular location">
    <subcellularLocation>
        <location evidence="2">Membrane</location>
        <topology evidence="2">Single-pass membrane protein</topology>
    </subcellularLocation>
</comment>
<keyword evidence="6 14" id="KW-0812">Transmembrane</keyword>
<dbReference type="InterPro" id="IPR013083">
    <property type="entry name" value="Znf_RING/FYVE/PHD"/>
</dbReference>
<dbReference type="SUPFAM" id="SSF57850">
    <property type="entry name" value="RING/U-box"/>
    <property type="match status" value="1"/>
</dbReference>
<evidence type="ECO:0000256" key="9">
    <source>
        <dbReference type="ARBA" id="ARBA00022786"/>
    </source>
</evidence>
<comment type="pathway">
    <text evidence="3">Protein modification; protein ubiquitination.</text>
</comment>
<evidence type="ECO:0000256" key="11">
    <source>
        <dbReference type="ARBA" id="ARBA00022989"/>
    </source>
</evidence>
<dbReference type="AlphaFoldDB" id="A0A5J9V2C6"/>
<dbReference type="OrthoDB" id="773225at2759"/>
<keyword evidence="12 14" id="KW-0472">Membrane</keyword>
<evidence type="ECO:0000256" key="3">
    <source>
        <dbReference type="ARBA" id="ARBA00004906"/>
    </source>
</evidence>
<name>A0A5J9V2C6_9POAL</name>
<evidence type="ECO:0000313" key="16">
    <source>
        <dbReference type="EMBL" id="TVU29674.1"/>
    </source>
</evidence>
<gene>
    <name evidence="16" type="ORF">EJB05_21251</name>
</gene>
<organism evidence="16 17">
    <name type="scientific">Eragrostis curvula</name>
    <name type="common">weeping love grass</name>
    <dbReference type="NCBI Taxonomy" id="38414"/>
    <lineage>
        <taxon>Eukaryota</taxon>
        <taxon>Viridiplantae</taxon>
        <taxon>Streptophyta</taxon>
        <taxon>Embryophyta</taxon>
        <taxon>Tracheophyta</taxon>
        <taxon>Spermatophyta</taxon>
        <taxon>Magnoliopsida</taxon>
        <taxon>Liliopsida</taxon>
        <taxon>Poales</taxon>
        <taxon>Poaceae</taxon>
        <taxon>PACMAD clade</taxon>
        <taxon>Chloridoideae</taxon>
        <taxon>Eragrostideae</taxon>
        <taxon>Eragrostidinae</taxon>
        <taxon>Eragrostis</taxon>
    </lineage>
</organism>
<keyword evidence="7" id="KW-0479">Metal-binding</keyword>
<dbReference type="PROSITE" id="PS50089">
    <property type="entry name" value="ZF_RING_2"/>
    <property type="match status" value="1"/>
</dbReference>
<evidence type="ECO:0000256" key="2">
    <source>
        <dbReference type="ARBA" id="ARBA00004167"/>
    </source>
</evidence>
<dbReference type="PANTHER" id="PTHR46539">
    <property type="entry name" value="E3 UBIQUITIN-PROTEIN LIGASE ATL42"/>
    <property type="match status" value="1"/>
</dbReference>
<dbReference type="Gramene" id="TVU29674">
    <property type="protein sequence ID" value="TVU29674"/>
    <property type="gene ID" value="EJB05_21251"/>
</dbReference>
<evidence type="ECO:0000256" key="7">
    <source>
        <dbReference type="ARBA" id="ARBA00022723"/>
    </source>
</evidence>
<accession>A0A5J9V2C6</accession>
<evidence type="ECO:0000256" key="13">
    <source>
        <dbReference type="PROSITE-ProRule" id="PRU00175"/>
    </source>
</evidence>
<evidence type="ECO:0000256" key="12">
    <source>
        <dbReference type="ARBA" id="ARBA00023136"/>
    </source>
</evidence>
<feature type="non-terminal residue" evidence="16">
    <location>
        <position position="1"/>
    </location>
</feature>
<evidence type="ECO:0000256" key="1">
    <source>
        <dbReference type="ARBA" id="ARBA00000900"/>
    </source>
</evidence>
<dbReference type="InterPro" id="IPR001841">
    <property type="entry name" value="Znf_RING"/>
</dbReference>
<evidence type="ECO:0000256" key="8">
    <source>
        <dbReference type="ARBA" id="ARBA00022771"/>
    </source>
</evidence>
<dbReference type="FunFam" id="3.30.40.10:FF:000187">
    <property type="entry name" value="E3 ubiquitin-protein ligase ATL6"/>
    <property type="match status" value="1"/>
</dbReference>
<dbReference type="Gene3D" id="3.30.40.10">
    <property type="entry name" value="Zinc/RING finger domain, C3HC4 (zinc finger)"/>
    <property type="match status" value="1"/>
</dbReference>
<keyword evidence="11 14" id="KW-1133">Transmembrane helix</keyword>
<keyword evidence="5" id="KW-0808">Transferase</keyword>
<feature type="transmembrane region" description="Helical" evidence="14">
    <location>
        <begin position="45"/>
        <end position="66"/>
    </location>
</feature>